<dbReference type="RefSeq" id="WP_104420774.1">
    <property type="nucleotide sequence ID" value="NZ_PTJC01000006.1"/>
</dbReference>
<keyword evidence="2" id="KW-1185">Reference proteome</keyword>
<organism evidence="1 2">
    <name type="scientific">Neolewinella xylanilytica</name>
    <dbReference type="NCBI Taxonomy" id="1514080"/>
    <lineage>
        <taxon>Bacteria</taxon>
        <taxon>Pseudomonadati</taxon>
        <taxon>Bacteroidota</taxon>
        <taxon>Saprospiria</taxon>
        <taxon>Saprospirales</taxon>
        <taxon>Lewinellaceae</taxon>
        <taxon>Neolewinella</taxon>
    </lineage>
</organism>
<dbReference type="OrthoDB" id="662693at2"/>
<gene>
    <name evidence="1" type="ORF">CLV84_3257</name>
</gene>
<evidence type="ECO:0000313" key="2">
    <source>
        <dbReference type="Proteomes" id="UP000237662"/>
    </source>
</evidence>
<accession>A0A2S6I5H0</accession>
<evidence type="ECO:0008006" key="3">
    <source>
        <dbReference type="Google" id="ProtNLM"/>
    </source>
</evidence>
<comment type="caution">
    <text evidence="1">The sequence shown here is derived from an EMBL/GenBank/DDBJ whole genome shotgun (WGS) entry which is preliminary data.</text>
</comment>
<reference evidence="1 2" key="1">
    <citation type="submission" date="2018-02" db="EMBL/GenBank/DDBJ databases">
        <title>Genomic Encyclopedia of Archaeal and Bacterial Type Strains, Phase II (KMG-II): from individual species to whole genera.</title>
        <authorList>
            <person name="Goeker M."/>
        </authorList>
    </citation>
    <scope>NUCLEOTIDE SEQUENCE [LARGE SCALE GENOMIC DNA]</scope>
    <source>
        <strain evidence="1 2">DSM 29526</strain>
    </source>
</reference>
<dbReference type="EMBL" id="PTJC01000006">
    <property type="protein sequence ID" value="PPK86331.1"/>
    <property type="molecule type" value="Genomic_DNA"/>
</dbReference>
<evidence type="ECO:0000313" key="1">
    <source>
        <dbReference type="EMBL" id="PPK86331.1"/>
    </source>
</evidence>
<name>A0A2S6I5H0_9BACT</name>
<sequence length="320" mass="36721">MRLSVLFLLVSLSVSGQRSLFDALSANGDTPLVLLETDWDKMLQARTDKVYQEVTLTVNGHRFPGRVRTRGHARLRTCLFPSLRVKLNKKVLAAAGYSSLNDLKFGLQCNASKRGLGYLQRERLLYDLYAMVSPYHLRTLSVRVVIEKGDTLAGFLIESEEQLAARYDATDYRSEHVSTRGLDRMTYARLCLFNYLILNTDWNIYNLHNVACLRSNADSRLFPLPYDFDHSGLVDTHYAVPREDLGMTSVYEPRFLGRHLTEDEMSTAARSFLEKADELHQRILEDPDLDRVHRRQMIARLTAFMDEISDPDRLARLVAD</sequence>
<proteinExistence type="predicted"/>
<protein>
    <recommendedName>
        <fullName evidence="3">CotH protein</fullName>
    </recommendedName>
</protein>
<dbReference type="AlphaFoldDB" id="A0A2S6I5H0"/>
<dbReference type="Proteomes" id="UP000237662">
    <property type="component" value="Unassembled WGS sequence"/>
</dbReference>